<comment type="subcellular location">
    <subcellularLocation>
        <location evidence="1">Cytoplasm</location>
    </subcellularLocation>
</comment>
<proteinExistence type="predicted"/>
<keyword evidence="6" id="KW-0418">Kinase</keyword>
<evidence type="ECO:0000256" key="5">
    <source>
        <dbReference type="ARBA" id="ARBA00022683"/>
    </source>
</evidence>
<feature type="domain" description="PTS EIIA type-2" evidence="7">
    <location>
        <begin position="1"/>
        <end position="143"/>
    </location>
</feature>
<dbReference type="PANTHER" id="PTHR36203:SF5">
    <property type="entry name" value="PTS SYSTEM, EIIA COMPONENT"/>
    <property type="match status" value="1"/>
</dbReference>
<dbReference type="OrthoDB" id="1634238at2"/>
<dbReference type="InterPro" id="IPR002178">
    <property type="entry name" value="PTS_EIIA_type-2_dom"/>
</dbReference>
<dbReference type="RefSeq" id="WP_076940730.1">
    <property type="nucleotide sequence ID" value="NZ_MOXD01000002.1"/>
</dbReference>
<dbReference type="Proteomes" id="UP000216021">
    <property type="component" value="Unassembled WGS sequence"/>
</dbReference>
<accession>A0A1S8CNI5</accession>
<evidence type="ECO:0000256" key="1">
    <source>
        <dbReference type="ARBA" id="ARBA00004496"/>
    </source>
</evidence>
<protein>
    <submittedName>
        <fullName evidence="8">PTS sugar transporter subunit IIA</fullName>
    </submittedName>
</protein>
<evidence type="ECO:0000256" key="6">
    <source>
        <dbReference type="ARBA" id="ARBA00022777"/>
    </source>
</evidence>
<dbReference type="Gene3D" id="3.40.930.10">
    <property type="entry name" value="Mannitol-specific EII, Chain A"/>
    <property type="match status" value="1"/>
</dbReference>
<evidence type="ECO:0000256" key="4">
    <source>
        <dbReference type="ARBA" id="ARBA00022679"/>
    </source>
</evidence>
<keyword evidence="5" id="KW-0598">Phosphotransferase system</keyword>
<gene>
    <name evidence="8" type="ORF">BMI79_04150</name>
</gene>
<dbReference type="EMBL" id="MOXD01000002">
    <property type="protein sequence ID" value="OMQ25513.1"/>
    <property type="molecule type" value="Genomic_DNA"/>
</dbReference>
<dbReference type="PROSITE" id="PS51094">
    <property type="entry name" value="PTS_EIIA_TYPE_2"/>
    <property type="match status" value="1"/>
</dbReference>
<sequence length="153" mass="16855">MIVRQAISIDYPASNAEQAIRAAGEALCQTGACQPEYVQAMVASYREFGPYFVIAPGLAMPHARPEQGAIKAQFSLIRLREPVEFGHAENDPVQVVLGLSATSSDRHIQLIQHIVTLLADENNLHTLMNSRDPEQLYRLMACAVYTQNNSSCL</sequence>
<dbReference type="CDD" id="cd00211">
    <property type="entry name" value="PTS_IIA_fru"/>
    <property type="match status" value="1"/>
</dbReference>
<dbReference type="InterPro" id="IPR016152">
    <property type="entry name" value="PTrfase/Anion_transptr"/>
</dbReference>
<keyword evidence="8" id="KW-0762">Sugar transport</keyword>
<dbReference type="AlphaFoldDB" id="A0A1S8CNI5"/>
<dbReference type="InterPro" id="IPR051351">
    <property type="entry name" value="Ascorbate-PTS_EIIA_comp"/>
</dbReference>
<dbReference type="SUPFAM" id="SSF55804">
    <property type="entry name" value="Phoshotransferase/anion transport protein"/>
    <property type="match status" value="1"/>
</dbReference>
<evidence type="ECO:0000256" key="2">
    <source>
        <dbReference type="ARBA" id="ARBA00022448"/>
    </source>
</evidence>
<keyword evidence="2" id="KW-0813">Transport</keyword>
<dbReference type="GO" id="GO:0005737">
    <property type="term" value="C:cytoplasm"/>
    <property type="evidence" value="ECO:0007669"/>
    <property type="project" value="UniProtKB-SubCell"/>
</dbReference>
<evidence type="ECO:0000256" key="3">
    <source>
        <dbReference type="ARBA" id="ARBA00022490"/>
    </source>
</evidence>
<dbReference type="Pfam" id="PF00359">
    <property type="entry name" value="PTS_EIIA_2"/>
    <property type="match status" value="1"/>
</dbReference>
<keyword evidence="4" id="KW-0808">Transferase</keyword>
<keyword evidence="9" id="KW-1185">Reference proteome</keyword>
<comment type="caution">
    <text evidence="8">The sequence shown here is derived from an EMBL/GenBank/DDBJ whole genome shotgun (WGS) entry which is preliminary data.</text>
</comment>
<dbReference type="PANTHER" id="PTHR36203">
    <property type="entry name" value="ASCORBATE-SPECIFIC PTS SYSTEM EIIA COMPONENT"/>
    <property type="match status" value="1"/>
</dbReference>
<keyword evidence="3" id="KW-0963">Cytoplasm</keyword>
<dbReference type="GO" id="GO:0016301">
    <property type="term" value="F:kinase activity"/>
    <property type="evidence" value="ECO:0007669"/>
    <property type="project" value="UniProtKB-KW"/>
</dbReference>
<dbReference type="GO" id="GO:0009401">
    <property type="term" value="P:phosphoenolpyruvate-dependent sugar phosphotransferase system"/>
    <property type="evidence" value="ECO:0007669"/>
    <property type="project" value="UniProtKB-KW"/>
</dbReference>
<reference evidence="8 9" key="1">
    <citation type="submission" date="2016-11" db="EMBL/GenBank/DDBJ databases">
        <title>Rahnella oryzae sp. nov., isolated from rice root.</title>
        <authorList>
            <person name="Zhang X.-X."/>
            <person name="Zhang J."/>
        </authorList>
    </citation>
    <scope>NUCLEOTIDE SEQUENCE [LARGE SCALE GENOMIC DNA]</scope>
    <source>
        <strain evidence="8 9">J11-6</strain>
    </source>
</reference>
<evidence type="ECO:0000313" key="8">
    <source>
        <dbReference type="EMBL" id="OMQ25513.1"/>
    </source>
</evidence>
<organism evidence="8 9">
    <name type="scientific">Serratia oryzae</name>
    <dbReference type="NCBI Taxonomy" id="2034155"/>
    <lineage>
        <taxon>Bacteria</taxon>
        <taxon>Pseudomonadati</taxon>
        <taxon>Pseudomonadota</taxon>
        <taxon>Gammaproteobacteria</taxon>
        <taxon>Enterobacterales</taxon>
        <taxon>Yersiniaceae</taxon>
        <taxon>Serratia</taxon>
    </lineage>
</organism>
<dbReference type="STRING" id="2034155.BMI79_04150"/>
<dbReference type="PROSITE" id="PS00372">
    <property type="entry name" value="PTS_EIIA_TYPE_2_HIS"/>
    <property type="match status" value="1"/>
</dbReference>
<evidence type="ECO:0000313" key="9">
    <source>
        <dbReference type="Proteomes" id="UP000216021"/>
    </source>
</evidence>
<name>A0A1S8CNI5_9GAMM</name>
<evidence type="ECO:0000259" key="7">
    <source>
        <dbReference type="PROSITE" id="PS51094"/>
    </source>
</evidence>